<protein>
    <submittedName>
        <fullName evidence="6">Protein kinase domain-containing protein</fullName>
    </submittedName>
</protein>
<dbReference type="EMBL" id="CAADFJ010000011">
    <property type="protein sequence ID" value="VFJ97142.1"/>
    <property type="molecule type" value="Genomic_DNA"/>
</dbReference>
<dbReference type="InterPro" id="IPR000719">
    <property type="entry name" value="Prot_kinase_dom"/>
</dbReference>
<dbReference type="InterPro" id="IPR011009">
    <property type="entry name" value="Kinase-like_dom_sf"/>
</dbReference>
<keyword evidence="6" id="KW-0418">Kinase</keyword>
<evidence type="ECO:0000256" key="3">
    <source>
        <dbReference type="SAM" id="Phobius"/>
    </source>
</evidence>
<dbReference type="EMBL" id="CAADFG010000012">
    <property type="protein sequence ID" value="VFJ88914.1"/>
    <property type="molecule type" value="Genomic_DNA"/>
</dbReference>
<sequence>MGTQADRGSLLYPDEKKEPIVLAQALGTGASGTVYRIENHAGRLVKRYQKPETARKNRRRIQWMIKNPPSLFDPSLSDNTSVQLAWPMAEYLDARDSFRGFLMPEIRKEDSFEFEDLLQKKTRAKSGIPERYTFRIEVAIDLASLIKALHAQQYWIIDLKPLNIRVIKSSWKVALYDCDGFSIGTSDGSRFPAEYCTPEYICPESPGDPKKLGREQDLFALGVIIFTLLNNGRHPYHGKPRQKNLPNDLQERINRGLYAYGVDPNPEINPANDSIHEYLDPGTRELFDRAFQTRKRPTAWEWELHLRALTEVVKTCSNNPDHAYFSKSKGCGLCALEGKSHESTSPPRKRETTPNRAISIQSTIRSSPVRTTLLVPSISATVTTHVTTNPSSSQTAPKKTRKWPLMAVRIFIIAIILIITIILITVFGPRENDNTGVEEKEHIPSVTKPMAPQKPELPQEIDKPKDEVIDRTPPPSSQPAVPDPGSKSSIKPQRDPSPVDSNRILLSFPGGAKKYHGTDCGGVTISIKGGNITIRKGTVSKDISRRWRHIRLTACVKYRGRILFIAETSGPKAKGVKGIEAYSYGSDRPVYGYYRHSGDKVIKITECFPRDFPIQYDTKCH</sequence>
<keyword evidence="1" id="KW-0547">Nucleotide-binding</keyword>
<gene>
    <name evidence="5" type="ORF">BECKH772A_GA0070896_100126</name>
    <name evidence="6" type="ORF">BECKH772B_GA0070898_1000652</name>
    <name evidence="7" type="ORF">BECKH772C_GA0070978_100116</name>
</gene>
<feature type="region of interest" description="Disordered" evidence="2">
    <location>
        <begin position="435"/>
        <end position="503"/>
    </location>
</feature>
<dbReference type="SMART" id="SM00220">
    <property type="entry name" value="S_TKc"/>
    <property type="match status" value="1"/>
</dbReference>
<evidence type="ECO:0000256" key="2">
    <source>
        <dbReference type="SAM" id="MobiDB-lite"/>
    </source>
</evidence>
<name>A0A450UC10_9GAMM</name>
<feature type="transmembrane region" description="Helical" evidence="3">
    <location>
        <begin position="407"/>
        <end position="428"/>
    </location>
</feature>
<dbReference type="InterPro" id="IPR017441">
    <property type="entry name" value="Protein_kinase_ATP_BS"/>
</dbReference>
<dbReference type="SUPFAM" id="SSF56112">
    <property type="entry name" value="Protein kinase-like (PK-like)"/>
    <property type="match status" value="1"/>
</dbReference>
<keyword evidence="3" id="KW-0812">Transmembrane</keyword>
<dbReference type="PROSITE" id="PS50011">
    <property type="entry name" value="PROTEIN_KINASE_DOM"/>
    <property type="match status" value="1"/>
</dbReference>
<dbReference type="PROSITE" id="PS00107">
    <property type="entry name" value="PROTEIN_KINASE_ATP"/>
    <property type="match status" value="1"/>
</dbReference>
<feature type="compositionally biased region" description="Basic and acidic residues" evidence="2">
    <location>
        <begin position="460"/>
        <end position="470"/>
    </location>
</feature>
<dbReference type="GO" id="GO:0004672">
    <property type="term" value="F:protein kinase activity"/>
    <property type="evidence" value="ECO:0007669"/>
    <property type="project" value="InterPro"/>
</dbReference>
<reference evidence="6" key="1">
    <citation type="submission" date="2019-02" db="EMBL/GenBank/DDBJ databases">
        <authorList>
            <person name="Gruber-Vodicka R. H."/>
            <person name="Seah K. B. B."/>
        </authorList>
    </citation>
    <scope>NUCLEOTIDE SEQUENCE</scope>
    <source>
        <strain evidence="7">BECK_SA2B12</strain>
        <strain evidence="5">BECK_SA2B15</strain>
        <strain evidence="6">BECK_SA2B20</strain>
    </source>
</reference>
<evidence type="ECO:0000313" key="6">
    <source>
        <dbReference type="EMBL" id="VFJ89801.1"/>
    </source>
</evidence>
<feature type="binding site" evidence="1">
    <location>
        <position position="56"/>
    </location>
    <ligand>
        <name>ATP</name>
        <dbReference type="ChEBI" id="CHEBI:30616"/>
    </ligand>
</feature>
<evidence type="ECO:0000259" key="4">
    <source>
        <dbReference type="PROSITE" id="PS50011"/>
    </source>
</evidence>
<dbReference type="Pfam" id="PF00069">
    <property type="entry name" value="Pkinase"/>
    <property type="match status" value="1"/>
</dbReference>
<dbReference type="GO" id="GO:0005524">
    <property type="term" value="F:ATP binding"/>
    <property type="evidence" value="ECO:0007669"/>
    <property type="project" value="UniProtKB-UniRule"/>
</dbReference>
<proteinExistence type="predicted"/>
<keyword evidence="1" id="KW-0067">ATP-binding</keyword>
<accession>A0A450UC10</accession>
<organism evidence="6">
    <name type="scientific">Candidatus Kentrum eta</name>
    <dbReference type="NCBI Taxonomy" id="2126337"/>
    <lineage>
        <taxon>Bacteria</taxon>
        <taxon>Pseudomonadati</taxon>
        <taxon>Pseudomonadota</taxon>
        <taxon>Gammaproteobacteria</taxon>
        <taxon>Candidatus Kentrum</taxon>
    </lineage>
</organism>
<dbReference type="AlphaFoldDB" id="A0A450UC10"/>
<evidence type="ECO:0000313" key="5">
    <source>
        <dbReference type="EMBL" id="VFJ88914.1"/>
    </source>
</evidence>
<dbReference type="Gene3D" id="1.10.510.10">
    <property type="entry name" value="Transferase(Phosphotransferase) domain 1"/>
    <property type="match status" value="1"/>
</dbReference>
<keyword evidence="6" id="KW-0808">Transferase</keyword>
<feature type="domain" description="Protein kinase" evidence="4">
    <location>
        <begin position="20"/>
        <end position="325"/>
    </location>
</feature>
<dbReference type="EMBL" id="CAADFI010000006">
    <property type="protein sequence ID" value="VFJ89801.1"/>
    <property type="molecule type" value="Genomic_DNA"/>
</dbReference>
<keyword evidence="3" id="KW-0472">Membrane</keyword>
<evidence type="ECO:0000313" key="7">
    <source>
        <dbReference type="EMBL" id="VFJ97142.1"/>
    </source>
</evidence>
<evidence type="ECO:0000256" key="1">
    <source>
        <dbReference type="PROSITE-ProRule" id="PRU10141"/>
    </source>
</evidence>
<keyword evidence="3" id="KW-1133">Transmembrane helix</keyword>